<dbReference type="InterPro" id="IPR045875">
    <property type="entry name" value="NTF2"/>
</dbReference>
<dbReference type="SUPFAM" id="SSF54427">
    <property type="entry name" value="NTF2-like"/>
    <property type="match status" value="1"/>
</dbReference>
<dbReference type="PANTHER" id="PTHR12612">
    <property type="entry name" value="NUCLEAR TRANSPORT FACTOR 2"/>
    <property type="match status" value="1"/>
</dbReference>
<evidence type="ECO:0000313" key="2">
    <source>
        <dbReference type="EMBL" id="KAK4075280.1"/>
    </source>
</evidence>
<sequence length="213" mass="23669">MARGLSESIVVTSFALEQDLKMDTKSSIGSTSRKSADAAEAKDIMPLPDADTEVKASSEAAEIFVNNYYQAINSKAKLETYYINSSTRYSIPADISINGSVVPTPAEYSKLLESQGENVLYEIESLDSHIINPSFQYGAPDTVYESEKNEKSGRRMSIVVTTMGKVRFGKGREAPQKMFNETFVLVPNWDAMARNPARGLKRWLIMSQNFRAL</sequence>
<dbReference type="InterPro" id="IPR018222">
    <property type="entry name" value="Nuclear_transport_factor_2_euk"/>
</dbReference>
<dbReference type="Proteomes" id="UP001273209">
    <property type="component" value="Unassembled WGS sequence"/>
</dbReference>
<evidence type="ECO:0000259" key="1">
    <source>
        <dbReference type="PROSITE" id="PS50177"/>
    </source>
</evidence>
<gene>
    <name evidence="2" type="ORF">Triagg1_4401</name>
</gene>
<dbReference type="Gene3D" id="3.10.450.50">
    <property type="match status" value="1"/>
</dbReference>
<evidence type="ECO:0000313" key="3">
    <source>
        <dbReference type="Proteomes" id="UP001273209"/>
    </source>
</evidence>
<feature type="domain" description="NTF2" evidence="1">
    <location>
        <begin position="60"/>
        <end position="212"/>
    </location>
</feature>
<dbReference type="InterPro" id="IPR032710">
    <property type="entry name" value="NTF2-like_dom_sf"/>
</dbReference>
<proteinExistence type="predicted"/>
<accession>A0AAE1IEE5</accession>
<dbReference type="GeneID" id="87918706"/>
<dbReference type="GO" id="GO:0006913">
    <property type="term" value="P:nucleocytoplasmic transport"/>
    <property type="evidence" value="ECO:0007669"/>
    <property type="project" value="InterPro"/>
</dbReference>
<organism evidence="2 3">
    <name type="scientific">Trichoderma aggressivum f. europaeum</name>
    <dbReference type="NCBI Taxonomy" id="173218"/>
    <lineage>
        <taxon>Eukaryota</taxon>
        <taxon>Fungi</taxon>
        <taxon>Dikarya</taxon>
        <taxon>Ascomycota</taxon>
        <taxon>Pezizomycotina</taxon>
        <taxon>Sordariomycetes</taxon>
        <taxon>Hypocreomycetidae</taxon>
        <taxon>Hypocreales</taxon>
        <taxon>Hypocreaceae</taxon>
        <taxon>Trichoderma</taxon>
    </lineage>
</organism>
<dbReference type="PROSITE" id="PS50177">
    <property type="entry name" value="NTF2_DOMAIN"/>
    <property type="match status" value="1"/>
</dbReference>
<dbReference type="AlphaFoldDB" id="A0AAE1IEE5"/>
<comment type="caution">
    <text evidence="2">The sequence shown here is derived from an EMBL/GenBank/DDBJ whole genome shotgun (WGS) entry which is preliminary data.</text>
</comment>
<keyword evidence="3" id="KW-1185">Reference proteome</keyword>
<name>A0AAE1IEE5_9HYPO</name>
<reference evidence="2" key="1">
    <citation type="submission" date="2023-11" db="EMBL/GenBank/DDBJ databases">
        <title>The genome sequences of three competitors of mushroom-forming fungi.</title>
        <authorList>
            <person name="Beijen E."/>
            <person name="Ohm R.A."/>
        </authorList>
    </citation>
    <scope>NUCLEOTIDE SEQUENCE</scope>
    <source>
        <strain evidence="2">CBS 100526</strain>
    </source>
</reference>
<dbReference type="RefSeq" id="XP_062756418.1">
    <property type="nucleotide sequence ID" value="XM_062898801.1"/>
</dbReference>
<protein>
    <recommendedName>
        <fullName evidence="1">NTF2 domain-containing protein</fullName>
    </recommendedName>
</protein>
<dbReference type="EMBL" id="JAWRVG010000014">
    <property type="protein sequence ID" value="KAK4075280.1"/>
    <property type="molecule type" value="Genomic_DNA"/>
</dbReference>